<keyword evidence="5 8" id="KW-0472">Membrane</keyword>
<proteinExistence type="inferred from homology"/>
<dbReference type="InterPro" id="IPR000292">
    <property type="entry name" value="For/NO2_transpt"/>
</dbReference>
<comment type="subcellular location">
    <subcellularLocation>
        <location evidence="1">Membrane</location>
        <topology evidence="1">Multi-pass membrane protein</topology>
    </subcellularLocation>
</comment>
<reference evidence="9" key="1">
    <citation type="submission" date="2023-06" db="EMBL/GenBank/DDBJ databases">
        <title>Genome-scale phylogeny and comparative genomics of the fungal order Sordariales.</title>
        <authorList>
            <consortium name="Lawrence Berkeley National Laboratory"/>
            <person name="Hensen N."/>
            <person name="Bonometti L."/>
            <person name="Westerberg I."/>
            <person name="Brannstrom I.O."/>
            <person name="Guillou S."/>
            <person name="Cros-Aarteil S."/>
            <person name="Calhoun S."/>
            <person name="Haridas S."/>
            <person name="Kuo A."/>
            <person name="Mondo S."/>
            <person name="Pangilinan J."/>
            <person name="Riley R."/>
            <person name="Labutti K."/>
            <person name="Andreopoulos B."/>
            <person name="Lipzen A."/>
            <person name="Chen C."/>
            <person name="Yanf M."/>
            <person name="Daum C."/>
            <person name="Ng V."/>
            <person name="Clum A."/>
            <person name="Steindorff A."/>
            <person name="Ohm R."/>
            <person name="Martin F."/>
            <person name="Silar P."/>
            <person name="Natvig D."/>
            <person name="Lalanne C."/>
            <person name="Gautier V."/>
            <person name="Ament-Velasquez S.L."/>
            <person name="Kruys A."/>
            <person name="Hutchinson M.I."/>
            <person name="Powell A.J."/>
            <person name="Barry K."/>
            <person name="Miller A.N."/>
            <person name="Grigoriev I.V."/>
            <person name="Debuchy R."/>
            <person name="Gladieux P."/>
            <person name="Thoren M.H."/>
            <person name="Johannesson H."/>
        </authorList>
    </citation>
    <scope>NUCLEOTIDE SEQUENCE</scope>
    <source>
        <strain evidence="9">CBS 606.72</strain>
    </source>
</reference>
<comment type="similarity">
    <text evidence="6">Belongs to the FNT transporter (TC 1.A.16) family.</text>
</comment>
<dbReference type="InterPro" id="IPR023271">
    <property type="entry name" value="Aquaporin-like"/>
</dbReference>
<evidence type="ECO:0000256" key="1">
    <source>
        <dbReference type="ARBA" id="ARBA00004141"/>
    </source>
</evidence>
<keyword evidence="4 8" id="KW-1133">Transmembrane helix</keyword>
<evidence type="ECO:0000256" key="6">
    <source>
        <dbReference type="ARBA" id="ARBA00049660"/>
    </source>
</evidence>
<evidence type="ECO:0000256" key="5">
    <source>
        <dbReference type="ARBA" id="ARBA00023136"/>
    </source>
</evidence>
<evidence type="ECO:0000256" key="7">
    <source>
        <dbReference type="SAM" id="MobiDB-lite"/>
    </source>
</evidence>
<dbReference type="GO" id="GO:0015707">
    <property type="term" value="P:nitrite transport"/>
    <property type="evidence" value="ECO:0007669"/>
    <property type="project" value="TreeGrafter"/>
</dbReference>
<evidence type="ECO:0000256" key="4">
    <source>
        <dbReference type="ARBA" id="ARBA00022989"/>
    </source>
</evidence>
<feature type="transmembrane region" description="Helical" evidence="8">
    <location>
        <begin position="40"/>
        <end position="67"/>
    </location>
</feature>
<dbReference type="GO" id="GO:0015513">
    <property type="term" value="F:high-affinity secondary active nitrite transmembrane transporter activity"/>
    <property type="evidence" value="ECO:0007669"/>
    <property type="project" value="TreeGrafter"/>
</dbReference>
<dbReference type="Proteomes" id="UP001175000">
    <property type="component" value="Unassembled WGS sequence"/>
</dbReference>
<feature type="transmembrane region" description="Helical" evidence="8">
    <location>
        <begin position="73"/>
        <end position="98"/>
    </location>
</feature>
<feature type="transmembrane region" description="Helical" evidence="8">
    <location>
        <begin position="172"/>
        <end position="191"/>
    </location>
</feature>
<evidence type="ECO:0000256" key="3">
    <source>
        <dbReference type="ARBA" id="ARBA00022692"/>
    </source>
</evidence>
<sequence>MSNPVTLNAPSMVAYTPAETIELVSRAGARKGRTRPDKTFLGAVSAGCMLSLAAGGSLLVSAIPWYIENAPGIVKMLSAIIFPVALVLIMLTGAELFTGSTMITGVAVLHRRLPIQNMLLHWLLCFWGNFAGCLFVMSIFMGYGGIFDHEPYRGQVIAFVTAKQLDPQWHQIFIRAIGCNWLVCLGIFMGMQGKDVVSKVTGMYMPIFIFVMLGFDHVAANMFFIPLGIWLGTPGLSIGLYIWKGMIPAAVGNMIGGTVFCAGYYYYMYLHAEADIALDGTYYATQARLEEGTMSTSTLQGGQNGEMSGNTTSVDLKSGQN</sequence>
<organism evidence="9 10">
    <name type="scientific">Immersiella caudata</name>
    <dbReference type="NCBI Taxonomy" id="314043"/>
    <lineage>
        <taxon>Eukaryota</taxon>
        <taxon>Fungi</taxon>
        <taxon>Dikarya</taxon>
        <taxon>Ascomycota</taxon>
        <taxon>Pezizomycotina</taxon>
        <taxon>Sordariomycetes</taxon>
        <taxon>Sordariomycetidae</taxon>
        <taxon>Sordariales</taxon>
        <taxon>Lasiosphaeriaceae</taxon>
        <taxon>Immersiella</taxon>
    </lineage>
</organism>
<name>A0AA40CCU3_9PEZI</name>
<keyword evidence="3 8" id="KW-0812">Transmembrane</keyword>
<feature type="region of interest" description="Disordered" evidence="7">
    <location>
        <begin position="294"/>
        <end position="321"/>
    </location>
</feature>
<dbReference type="Pfam" id="PF01226">
    <property type="entry name" value="Form_Nir_trans"/>
    <property type="match status" value="1"/>
</dbReference>
<keyword evidence="2" id="KW-0813">Transport</keyword>
<dbReference type="GO" id="GO:0005886">
    <property type="term" value="C:plasma membrane"/>
    <property type="evidence" value="ECO:0007669"/>
    <property type="project" value="TreeGrafter"/>
</dbReference>
<dbReference type="Gene3D" id="1.20.1080.10">
    <property type="entry name" value="Glycerol uptake facilitator protein"/>
    <property type="match status" value="1"/>
</dbReference>
<evidence type="ECO:0000256" key="8">
    <source>
        <dbReference type="SAM" id="Phobius"/>
    </source>
</evidence>
<dbReference type="PANTHER" id="PTHR30520">
    <property type="entry name" value="FORMATE TRANSPORTER-RELATED"/>
    <property type="match status" value="1"/>
</dbReference>
<dbReference type="EMBL" id="JAULSU010000001">
    <property type="protein sequence ID" value="KAK0632749.1"/>
    <property type="molecule type" value="Genomic_DNA"/>
</dbReference>
<evidence type="ECO:0000313" key="10">
    <source>
        <dbReference type="Proteomes" id="UP001175000"/>
    </source>
</evidence>
<dbReference type="AlphaFoldDB" id="A0AA40CCU3"/>
<evidence type="ECO:0000313" key="9">
    <source>
        <dbReference type="EMBL" id="KAK0632749.1"/>
    </source>
</evidence>
<dbReference type="PANTHER" id="PTHR30520:SF6">
    <property type="entry name" value="FORMATE_NITRATE FAMILY TRANSPORTER (EUROFUNG)"/>
    <property type="match status" value="1"/>
</dbReference>
<accession>A0AA40CCU3</accession>
<dbReference type="PROSITE" id="PS01005">
    <property type="entry name" value="FORMATE_NITRITE_TP_1"/>
    <property type="match status" value="1"/>
</dbReference>
<protein>
    <submittedName>
        <fullName evidence="9">Formate/nitrite transporter-domain-containing protein</fullName>
    </submittedName>
</protein>
<comment type="caution">
    <text evidence="9">The sequence shown here is derived from an EMBL/GenBank/DDBJ whole genome shotgun (WGS) entry which is preliminary data.</text>
</comment>
<feature type="transmembrane region" description="Helical" evidence="8">
    <location>
        <begin position="245"/>
        <end position="267"/>
    </location>
</feature>
<dbReference type="InterPro" id="IPR024002">
    <property type="entry name" value="For/NO2_transpt_CS"/>
</dbReference>
<dbReference type="FunFam" id="1.20.1080.10:FF:000011">
    <property type="entry name" value="Formate family transporter"/>
    <property type="match status" value="1"/>
</dbReference>
<evidence type="ECO:0000256" key="2">
    <source>
        <dbReference type="ARBA" id="ARBA00022448"/>
    </source>
</evidence>
<keyword evidence="10" id="KW-1185">Reference proteome</keyword>
<feature type="transmembrane region" description="Helical" evidence="8">
    <location>
        <begin position="203"/>
        <end position="225"/>
    </location>
</feature>
<feature type="transmembrane region" description="Helical" evidence="8">
    <location>
        <begin position="119"/>
        <end position="143"/>
    </location>
</feature>
<gene>
    <name evidence="9" type="ORF">B0T14DRAFT_574462</name>
</gene>